<sequence length="72" mass="8131">MSNLFERGCWRFMPMAPRNPQLGLNSAQASALCTRAFKFFSHTMGAGSPSWEVSTRQRCRRGMIFSDLSALQ</sequence>
<organism evidence="1 2">
    <name type="scientific">Nesidiocoris tenuis</name>
    <dbReference type="NCBI Taxonomy" id="355587"/>
    <lineage>
        <taxon>Eukaryota</taxon>
        <taxon>Metazoa</taxon>
        <taxon>Ecdysozoa</taxon>
        <taxon>Arthropoda</taxon>
        <taxon>Hexapoda</taxon>
        <taxon>Insecta</taxon>
        <taxon>Pterygota</taxon>
        <taxon>Neoptera</taxon>
        <taxon>Paraneoptera</taxon>
        <taxon>Hemiptera</taxon>
        <taxon>Heteroptera</taxon>
        <taxon>Panheteroptera</taxon>
        <taxon>Cimicomorpha</taxon>
        <taxon>Miridae</taxon>
        <taxon>Dicyphina</taxon>
        <taxon>Nesidiocoris</taxon>
    </lineage>
</organism>
<proteinExistence type="predicted"/>
<name>A0A6H5HJU3_9HEMI</name>
<accession>A0A6H5HJU3</accession>
<dbReference type="AlphaFoldDB" id="A0A6H5HJU3"/>
<keyword evidence="2" id="KW-1185">Reference proteome</keyword>
<evidence type="ECO:0000313" key="2">
    <source>
        <dbReference type="Proteomes" id="UP000479000"/>
    </source>
</evidence>
<gene>
    <name evidence="1" type="ORF">NTEN_LOCUS20925</name>
</gene>
<reference evidence="1 2" key="1">
    <citation type="submission" date="2020-02" db="EMBL/GenBank/DDBJ databases">
        <authorList>
            <person name="Ferguson B K."/>
        </authorList>
    </citation>
    <scope>NUCLEOTIDE SEQUENCE [LARGE SCALE GENOMIC DNA]</scope>
</reference>
<protein>
    <submittedName>
        <fullName evidence="1">Uncharacterized protein</fullName>
    </submittedName>
</protein>
<dbReference type="EMBL" id="CADCXU010030602">
    <property type="protein sequence ID" value="CAB0016797.1"/>
    <property type="molecule type" value="Genomic_DNA"/>
</dbReference>
<evidence type="ECO:0000313" key="1">
    <source>
        <dbReference type="EMBL" id="CAB0016797.1"/>
    </source>
</evidence>
<dbReference type="Proteomes" id="UP000479000">
    <property type="component" value="Unassembled WGS sequence"/>
</dbReference>